<dbReference type="Proteomes" id="UP001177769">
    <property type="component" value="Chromosome"/>
</dbReference>
<accession>A0AA95NDQ4</accession>
<sequence length="90" mass="10380">MKDIRRQVSLQCPTCGKTDFQFDEPEGPSGIVTCASCGRQLRRDELESYNSELIEAAKKEVVSEAKKELEQMMHRTLRDAFRGNKFIKIR</sequence>
<dbReference type="EMBL" id="CP116346">
    <property type="protein sequence ID" value="WIT12265.1"/>
    <property type="molecule type" value="Genomic_DNA"/>
</dbReference>
<protein>
    <recommendedName>
        <fullName evidence="3">TFIIB-type domain-containing protein</fullName>
    </recommendedName>
</protein>
<evidence type="ECO:0000313" key="1">
    <source>
        <dbReference type="EMBL" id="WIT12265.1"/>
    </source>
</evidence>
<name>A0AA95NDQ4_9BURK</name>
<evidence type="ECO:0008006" key="3">
    <source>
        <dbReference type="Google" id="ProtNLM"/>
    </source>
</evidence>
<gene>
    <name evidence="1" type="ORF">PFX98_01285</name>
</gene>
<evidence type="ECO:0000313" key="2">
    <source>
        <dbReference type="Proteomes" id="UP001177769"/>
    </source>
</evidence>
<dbReference type="KEGG" id="pais:PFX98_01285"/>
<dbReference type="AlphaFoldDB" id="A0AA95NDQ4"/>
<proteinExistence type="predicted"/>
<organism evidence="1 2">
    <name type="scientific">Paucibacter sediminis</name>
    <dbReference type="NCBI Taxonomy" id="3019553"/>
    <lineage>
        <taxon>Bacteria</taxon>
        <taxon>Pseudomonadati</taxon>
        <taxon>Pseudomonadota</taxon>
        <taxon>Betaproteobacteria</taxon>
        <taxon>Burkholderiales</taxon>
        <taxon>Sphaerotilaceae</taxon>
        <taxon>Roseateles</taxon>
    </lineage>
</organism>
<dbReference type="RefSeq" id="WP_285233358.1">
    <property type="nucleotide sequence ID" value="NZ_CP116346.1"/>
</dbReference>
<keyword evidence="2" id="KW-1185">Reference proteome</keyword>
<reference evidence="1" key="1">
    <citation type="submission" date="2023-01" db="EMBL/GenBank/DDBJ databases">
        <title>Whole genome sequence of Paucibacter sp. S2-9 isolated from pond sediment.</title>
        <authorList>
            <person name="Jung J.Y."/>
        </authorList>
    </citation>
    <scope>NUCLEOTIDE SEQUENCE</scope>
    <source>
        <strain evidence="1">S2-9</strain>
    </source>
</reference>